<reference evidence="3" key="1">
    <citation type="submission" date="2022-10" db="EMBL/GenBank/DDBJ databases">
        <title>The complete genomes of actinobacterial strains from the NBC collection.</title>
        <authorList>
            <person name="Joergensen T.S."/>
            <person name="Alvarez Arevalo M."/>
            <person name="Sterndorff E.B."/>
            <person name="Faurdal D."/>
            <person name="Vuksanovic O."/>
            <person name="Mourched A.-S."/>
            <person name="Charusanti P."/>
            <person name="Shaw S."/>
            <person name="Blin K."/>
            <person name="Weber T."/>
        </authorList>
    </citation>
    <scope>NUCLEOTIDE SEQUENCE</scope>
    <source>
        <strain evidence="3">NBC_00049</strain>
    </source>
</reference>
<name>A0AAU2JZ68_9ACTN</name>
<gene>
    <name evidence="3" type="ORF">OG327_27685</name>
</gene>
<feature type="compositionally biased region" description="Low complexity" evidence="1">
    <location>
        <begin position="9"/>
        <end position="29"/>
    </location>
</feature>
<organism evidence="3">
    <name type="scientific">Streptomyces sp. NBC_00049</name>
    <dbReference type="NCBI Taxonomy" id="2903617"/>
    <lineage>
        <taxon>Bacteria</taxon>
        <taxon>Bacillati</taxon>
        <taxon>Actinomycetota</taxon>
        <taxon>Actinomycetes</taxon>
        <taxon>Kitasatosporales</taxon>
        <taxon>Streptomycetaceae</taxon>
        <taxon>Streptomyces</taxon>
    </lineage>
</organism>
<keyword evidence="2" id="KW-1133">Transmembrane helix</keyword>
<proteinExistence type="predicted"/>
<accession>A0AAU2JZ68</accession>
<evidence type="ECO:0000256" key="1">
    <source>
        <dbReference type="SAM" id="MobiDB-lite"/>
    </source>
</evidence>
<keyword evidence="2" id="KW-0812">Transmembrane</keyword>
<evidence type="ECO:0000313" key="3">
    <source>
        <dbReference type="EMBL" id="WTU76808.1"/>
    </source>
</evidence>
<dbReference type="EMBL" id="CP108264">
    <property type="protein sequence ID" value="WTU76808.1"/>
    <property type="molecule type" value="Genomic_DNA"/>
</dbReference>
<evidence type="ECO:0000256" key="2">
    <source>
        <dbReference type="SAM" id="Phobius"/>
    </source>
</evidence>
<protein>
    <submittedName>
        <fullName evidence="3">DUF4097 domain-containing protein</fullName>
    </submittedName>
</protein>
<sequence length="303" mass="30602">MTPTAGTPTSGTQTAGTRAAGTSTSGTPADADRAAPERPAPDQRRQRRAWIVAAVLSAVLVVAPAAWQAWSYGIAQSGTLQGGSGSRPVTALEIVAGNADVTVTPRADQEVGYRAETSWSLKAPSIEESWLGDTLRLTPHCPGEGWPGAGTGCSVRLGVTVPAGIPVKVTAGSGRVSLSGLGGTVDAEIGSGRADVTGLRGALRVKVGSGALHATDLTSPEVDLRVGSGRADVAFVTPPDRVAGRVGSGRLDLTVPAAARFRVGCEAAGGRCEVPDALRDPGSPRTLDLRADVGRAEAGYPGT</sequence>
<keyword evidence="2" id="KW-0472">Membrane</keyword>
<dbReference type="AlphaFoldDB" id="A0AAU2JZ68"/>
<feature type="compositionally biased region" description="Basic and acidic residues" evidence="1">
    <location>
        <begin position="30"/>
        <end position="44"/>
    </location>
</feature>
<feature type="region of interest" description="Disordered" evidence="1">
    <location>
        <begin position="1"/>
        <end position="45"/>
    </location>
</feature>
<feature type="transmembrane region" description="Helical" evidence="2">
    <location>
        <begin position="49"/>
        <end position="70"/>
    </location>
</feature>